<accession>A0A3M7QXD9</accession>
<name>A0A3M7QXD9_BRAPC</name>
<dbReference type="AlphaFoldDB" id="A0A3M7QXD9"/>
<comment type="caution">
    <text evidence="1">The sequence shown here is derived from an EMBL/GenBank/DDBJ whole genome shotgun (WGS) entry which is preliminary data.</text>
</comment>
<proteinExistence type="predicted"/>
<dbReference type="Proteomes" id="UP000276133">
    <property type="component" value="Unassembled WGS sequence"/>
</dbReference>
<dbReference type="EMBL" id="REGN01004834">
    <property type="protein sequence ID" value="RNA16002.1"/>
    <property type="molecule type" value="Genomic_DNA"/>
</dbReference>
<evidence type="ECO:0000313" key="1">
    <source>
        <dbReference type="EMBL" id="RNA16002.1"/>
    </source>
</evidence>
<gene>
    <name evidence="1" type="ORF">BpHYR1_002853</name>
</gene>
<reference evidence="1 2" key="1">
    <citation type="journal article" date="2018" name="Sci. Rep.">
        <title>Genomic signatures of local adaptation to the degree of environmental predictability in rotifers.</title>
        <authorList>
            <person name="Franch-Gras L."/>
            <person name="Hahn C."/>
            <person name="Garcia-Roger E.M."/>
            <person name="Carmona M.J."/>
            <person name="Serra M."/>
            <person name="Gomez A."/>
        </authorList>
    </citation>
    <scope>NUCLEOTIDE SEQUENCE [LARGE SCALE GENOMIC DNA]</scope>
    <source>
        <strain evidence="1">HYR1</strain>
    </source>
</reference>
<sequence>MEDKKTGKLGGKKSFFDSIDSMEAIIYVQYNLKLTCTFLFLNYSLTLPFPTGIVEEESTSNRELIACEAYIRSDIYGNCFAGSADQFSLNR</sequence>
<evidence type="ECO:0000313" key="2">
    <source>
        <dbReference type="Proteomes" id="UP000276133"/>
    </source>
</evidence>
<organism evidence="1 2">
    <name type="scientific">Brachionus plicatilis</name>
    <name type="common">Marine rotifer</name>
    <name type="synonym">Brachionus muelleri</name>
    <dbReference type="NCBI Taxonomy" id="10195"/>
    <lineage>
        <taxon>Eukaryota</taxon>
        <taxon>Metazoa</taxon>
        <taxon>Spiralia</taxon>
        <taxon>Gnathifera</taxon>
        <taxon>Rotifera</taxon>
        <taxon>Eurotatoria</taxon>
        <taxon>Monogononta</taxon>
        <taxon>Pseudotrocha</taxon>
        <taxon>Ploima</taxon>
        <taxon>Brachionidae</taxon>
        <taxon>Brachionus</taxon>
    </lineage>
</organism>
<keyword evidence="2" id="KW-1185">Reference proteome</keyword>
<protein>
    <submittedName>
        <fullName evidence="1">Uncharacterized protein</fullName>
    </submittedName>
</protein>